<dbReference type="PANTHER" id="PTHR11351:SF26">
    <property type="entry name" value="FATTY ACID DESATURASE DOMAIN-CONTAINING PROTEIN"/>
    <property type="match status" value="1"/>
</dbReference>
<feature type="transmembrane region" description="Helical" evidence="12">
    <location>
        <begin position="171"/>
        <end position="194"/>
    </location>
</feature>
<dbReference type="GO" id="GO:0006636">
    <property type="term" value="P:unsaturated fatty acid biosynthetic process"/>
    <property type="evidence" value="ECO:0007669"/>
    <property type="project" value="TreeGrafter"/>
</dbReference>
<evidence type="ECO:0000256" key="4">
    <source>
        <dbReference type="ARBA" id="ARBA00022692"/>
    </source>
</evidence>
<dbReference type="EMBL" id="BGZK01000865">
    <property type="protein sequence ID" value="GBP63262.1"/>
    <property type="molecule type" value="Genomic_DNA"/>
</dbReference>
<evidence type="ECO:0000313" key="13">
    <source>
        <dbReference type="EMBL" id="GBP63262.1"/>
    </source>
</evidence>
<evidence type="ECO:0000256" key="7">
    <source>
        <dbReference type="ARBA" id="ARBA00023002"/>
    </source>
</evidence>
<gene>
    <name evidence="13" type="primary">Scd1</name>
    <name evidence="13" type="ORF">EVAR_89052_1</name>
</gene>
<keyword evidence="4 11" id="KW-0812">Transmembrane</keyword>
<keyword evidence="14" id="KW-1185">Reference proteome</keyword>
<keyword evidence="3 11" id="KW-0444">Lipid biosynthesis</keyword>
<dbReference type="PANTHER" id="PTHR11351">
    <property type="entry name" value="ACYL-COA DESATURASE"/>
    <property type="match status" value="1"/>
</dbReference>
<evidence type="ECO:0000256" key="10">
    <source>
        <dbReference type="ARBA" id="ARBA00023160"/>
    </source>
</evidence>
<name>A0A4C1XJU5_EUMVA</name>
<feature type="transmembrane region" description="Helical" evidence="12">
    <location>
        <begin position="25"/>
        <end position="45"/>
    </location>
</feature>
<evidence type="ECO:0000256" key="1">
    <source>
        <dbReference type="ARBA" id="ARBA00004141"/>
    </source>
</evidence>
<evidence type="ECO:0000256" key="2">
    <source>
        <dbReference type="ARBA" id="ARBA00009295"/>
    </source>
</evidence>
<dbReference type="AlphaFoldDB" id="A0A4C1XJU5"/>
<keyword evidence="5" id="KW-0276">Fatty acid metabolism</keyword>
<evidence type="ECO:0000256" key="11">
    <source>
        <dbReference type="RuleBase" id="RU000581"/>
    </source>
</evidence>
<dbReference type="InterPro" id="IPR015876">
    <property type="entry name" value="Acyl-CoA_DS"/>
</dbReference>
<dbReference type="GO" id="GO:0005506">
    <property type="term" value="F:iron ion binding"/>
    <property type="evidence" value="ECO:0007669"/>
    <property type="project" value="TreeGrafter"/>
</dbReference>
<accession>A0A4C1XJU5</accession>
<reference evidence="13 14" key="1">
    <citation type="journal article" date="2019" name="Commun. Biol.">
        <title>The bagworm genome reveals a unique fibroin gene that provides high tensile strength.</title>
        <authorList>
            <person name="Kono N."/>
            <person name="Nakamura H."/>
            <person name="Ohtoshi R."/>
            <person name="Tomita M."/>
            <person name="Numata K."/>
            <person name="Arakawa K."/>
        </authorList>
    </citation>
    <scope>NUCLEOTIDE SEQUENCE [LARGE SCALE GENOMIC DNA]</scope>
</reference>
<organism evidence="13 14">
    <name type="scientific">Eumeta variegata</name>
    <name type="common">Bagworm moth</name>
    <name type="synonym">Eumeta japonica</name>
    <dbReference type="NCBI Taxonomy" id="151549"/>
    <lineage>
        <taxon>Eukaryota</taxon>
        <taxon>Metazoa</taxon>
        <taxon>Ecdysozoa</taxon>
        <taxon>Arthropoda</taxon>
        <taxon>Hexapoda</taxon>
        <taxon>Insecta</taxon>
        <taxon>Pterygota</taxon>
        <taxon>Neoptera</taxon>
        <taxon>Endopterygota</taxon>
        <taxon>Lepidoptera</taxon>
        <taxon>Glossata</taxon>
        <taxon>Ditrysia</taxon>
        <taxon>Tineoidea</taxon>
        <taxon>Psychidae</taxon>
        <taxon>Oiketicinae</taxon>
        <taxon>Eumeta</taxon>
    </lineage>
</organism>
<evidence type="ECO:0000256" key="6">
    <source>
        <dbReference type="ARBA" id="ARBA00022989"/>
    </source>
</evidence>
<comment type="similarity">
    <text evidence="2 11">Belongs to the fatty acid desaturase type 1 family.</text>
</comment>
<evidence type="ECO:0000313" key="14">
    <source>
        <dbReference type="Proteomes" id="UP000299102"/>
    </source>
</evidence>
<evidence type="ECO:0000256" key="12">
    <source>
        <dbReference type="SAM" id="Phobius"/>
    </source>
</evidence>
<sequence length="308" mass="35184">MAQSAASLYDIGGPAFSRARHISKGIYVCPLSTVLTLWGLAVLGASSAHRLWAHRTYSAATPLRVFLMLCQCLVGQGPIYDWVLYHRLHHKLFGTDVDPYDHKKGFIYAHIMNRMKTLSPYQKKEKESIDMSDIEADPVVMLQKKFYYWLLYPVLFMLLPINAPLEYWQDSILSAIFVMGFLRYAMVLHTAWLIDSGVCLWGLQQGDKYPADTNMVFVITKSYWPLYHYLYPEDYKSGEYGSYDSGILTALIRVWAALGWAWDLRTTTTSTVQEALGEAARTHKSIPVCLKEAASRQNLPIDHYMCRG</sequence>
<keyword evidence="10 11" id="KW-0275">Fatty acid biosynthesis</keyword>
<evidence type="ECO:0000256" key="8">
    <source>
        <dbReference type="ARBA" id="ARBA00023098"/>
    </source>
</evidence>
<evidence type="ECO:0000256" key="9">
    <source>
        <dbReference type="ARBA" id="ARBA00023136"/>
    </source>
</evidence>
<dbReference type="OrthoDB" id="10260134at2759"/>
<keyword evidence="8" id="KW-0443">Lipid metabolism</keyword>
<comment type="caution">
    <text evidence="13">The sequence shown here is derived from an EMBL/GenBank/DDBJ whole genome shotgun (WGS) entry which is preliminary data.</text>
</comment>
<comment type="cofactor">
    <cofactor evidence="11">
        <name>Fe(2+)</name>
        <dbReference type="ChEBI" id="CHEBI:29033"/>
    </cofactor>
</comment>
<keyword evidence="7 11" id="KW-0560">Oxidoreductase</keyword>
<proteinExistence type="inferred from homology"/>
<dbReference type="Proteomes" id="UP000299102">
    <property type="component" value="Unassembled WGS sequence"/>
</dbReference>
<feature type="transmembrane region" description="Helical" evidence="12">
    <location>
        <begin position="146"/>
        <end position="165"/>
    </location>
</feature>
<evidence type="ECO:0000256" key="5">
    <source>
        <dbReference type="ARBA" id="ARBA00022832"/>
    </source>
</evidence>
<dbReference type="PRINTS" id="PR00075">
    <property type="entry name" value="FACDDSATRASE"/>
</dbReference>
<dbReference type="GO" id="GO:0005789">
    <property type="term" value="C:endoplasmic reticulum membrane"/>
    <property type="evidence" value="ECO:0007669"/>
    <property type="project" value="TreeGrafter"/>
</dbReference>
<feature type="transmembrane region" description="Helical" evidence="12">
    <location>
        <begin position="65"/>
        <end position="85"/>
    </location>
</feature>
<dbReference type="GO" id="GO:0004768">
    <property type="term" value="F:stearoyl-CoA 9-desaturase activity"/>
    <property type="evidence" value="ECO:0007669"/>
    <property type="project" value="TreeGrafter"/>
</dbReference>
<comment type="subcellular location">
    <subcellularLocation>
        <location evidence="1">Membrane</location>
        <topology evidence="1">Multi-pass membrane protein</topology>
    </subcellularLocation>
</comment>
<protein>
    <submittedName>
        <fullName evidence="13">Acyl-CoA desaturase 1</fullName>
    </submittedName>
</protein>
<keyword evidence="9 12" id="KW-0472">Membrane</keyword>
<dbReference type="CDD" id="cd03505">
    <property type="entry name" value="Delta9-FADS-like"/>
    <property type="match status" value="1"/>
</dbReference>
<evidence type="ECO:0000256" key="3">
    <source>
        <dbReference type="ARBA" id="ARBA00022516"/>
    </source>
</evidence>
<dbReference type="STRING" id="151549.A0A4C1XJU5"/>
<keyword evidence="6 12" id="KW-1133">Transmembrane helix</keyword>
<comment type="domain">
    <text evidence="11">The histidine box domains are involved in binding the catalytic metal ions.</text>
</comment>